<comment type="caution">
    <text evidence="1">The sequence shown here is derived from an EMBL/GenBank/DDBJ whole genome shotgun (WGS) entry which is preliminary data.</text>
</comment>
<evidence type="ECO:0008006" key="3">
    <source>
        <dbReference type="Google" id="ProtNLM"/>
    </source>
</evidence>
<reference evidence="1" key="1">
    <citation type="submission" date="2020-11" db="EMBL/GenBank/DDBJ databases">
        <authorList>
            <consortium name="DOE Joint Genome Institute"/>
            <person name="Ahrendt S."/>
            <person name="Riley R."/>
            <person name="Andreopoulos W."/>
            <person name="Labutti K."/>
            <person name="Pangilinan J."/>
            <person name="Ruiz-Duenas F.J."/>
            <person name="Barrasa J.M."/>
            <person name="Sanchez-Garcia M."/>
            <person name="Camarero S."/>
            <person name="Miyauchi S."/>
            <person name="Serrano A."/>
            <person name="Linde D."/>
            <person name="Babiker R."/>
            <person name="Drula E."/>
            <person name="Ayuso-Fernandez I."/>
            <person name="Pacheco R."/>
            <person name="Padilla G."/>
            <person name="Ferreira P."/>
            <person name="Barriuso J."/>
            <person name="Kellner H."/>
            <person name="Castanera R."/>
            <person name="Alfaro M."/>
            <person name="Ramirez L."/>
            <person name="Pisabarro A.G."/>
            <person name="Kuo A."/>
            <person name="Tritt A."/>
            <person name="Lipzen A."/>
            <person name="He G."/>
            <person name="Yan M."/>
            <person name="Ng V."/>
            <person name="Cullen D."/>
            <person name="Martin F."/>
            <person name="Rosso M.-N."/>
            <person name="Henrissat B."/>
            <person name="Hibbett D."/>
            <person name="Martinez A.T."/>
            <person name="Grigoriev I.V."/>
        </authorList>
    </citation>
    <scope>NUCLEOTIDE SEQUENCE</scope>
    <source>
        <strain evidence="1">CBS 247.69</strain>
    </source>
</reference>
<proteinExistence type="predicted"/>
<dbReference type="Gene3D" id="2.60.120.260">
    <property type="entry name" value="Galactose-binding domain-like"/>
    <property type="match status" value="1"/>
</dbReference>
<evidence type="ECO:0000313" key="1">
    <source>
        <dbReference type="EMBL" id="KAF9456510.1"/>
    </source>
</evidence>
<dbReference type="OrthoDB" id="10036721at2759"/>
<evidence type="ECO:0000313" key="2">
    <source>
        <dbReference type="Proteomes" id="UP000807353"/>
    </source>
</evidence>
<accession>A0A9P5XTE0</accession>
<name>A0A9P5XTE0_9AGAR</name>
<dbReference type="EMBL" id="MU150420">
    <property type="protein sequence ID" value="KAF9456510.1"/>
    <property type="molecule type" value="Genomic_DNA"/>
</dbReference>
<organism evidence="1 2">
    <name type="scientific">Collybia nuda</name>
    <dbReference type="NCBI Taxonomy" id="64659"/>
    <lineage>
        <taxon>Eukaryota</taxon>
        <taxon>Fungi</taxon>
        <taxon>Dikarya</taxon>
        <taxon>Basidiomycota</taxon>
        <taxon>Agaricomycotina</taxon>
        <taxon>Agaricomycetes</taxon>
        <taxon>Agaricomycetidae</taxon>
        <taxon>Agaricales</taxon>
        <taxon>Tricholomatineae</taxon>
        <taxon>Clitocybaceae</taxon>
        <taxon>Collybia</taxon>
    </lineage>
</organism>
<dbReference type="Proteomes" id="UP000807353">
    <property type="component" value="Unassembled WGS sequence"/>
</dbReference>
<dbReference type="AlphaFoldDB" id="A0A9P5XTE0"/>
<gene>
    <name evidence="1" type="ORF">BDZ94DRAFT_1275438</name>
</gene>
<keyword evidence="2" id="KW-1185">Reference proteome</keyword>
<feature type="non-terminal residue" evidence="1">
    <location>
        <position position="166"/>
    </location>
</feature>
<sequence length="166" mass="17449">MTGSSVPAGSRAFRKVVASPPGKTAVAADVLIAVNDDMTLFVNGENIGSFTTTSKRYPVVMNPCLNIFAVLDTNHGQIEAWIAKITITFSDGTQTVVVSDESWRTSGSGNIPTGWEEVGFDDSNWETSLVTTLAPIFSSMPVVPAVTPRVVGGCMGSPTSCPFCSP</sequence>
<protein>
    <recommendedName>
        <fullName evidence="3">Lectin</fullName>
    </recommendedName>
</protein>